<protein>
    <submittedName>
        <fullName evidence="1">Uncharacterized protein</fullName>
    </submittedName>
</protein>
<gene>
    <name evidence="1" type="ORF">Pyn_34413</name>
</gene>
<comment type="caution">
    <text evidence="1">The sequence shown here is derived from an EMBL/GenBank/DDBJ whole genome shotgun (WGS) entry which is preliminary data.</text>
</comment>
<evidence type="ECO:0000313" key="2">
    <source>
        <dbReference type="Proteomes" id="UP000250321"/>
    </source>
</evidence>
<dbReference type="EMBL" id="PJQY01000075">
    <property type="protein sequence ID" value="PQQ19227.1"/>
    <property type="molecule type" value="Genomic_DNA"/>
</dbReference>
<sequence length="65" mass="7435">METFSLLPFLARTPDTTGNKFVPFFVSFMLELMMIDTEEVQISNHTRAAMFCVNKTSLTLKSKVK</sequence>
<accession>A0A314ZM21</accession>
<proteinExistence type="predicted"/>
<dbReference type="AlphaFoldDB" id="A0A314ZM21"/>
<organism evidence="1 2">
    <name type="scientific">Prunus yedoensis var. nudiflora</name>
    <dbReference type="NCBI Taxonomy" id="2094558"/>
    <lineage>
        <taxon>Eukaryota</taxon>
        <taxon>Viridiplantae</taxon>
        <taxon>Streptophyta</taxon>
        <taxon>Embryophyta</taxon>
        <taxon>Tracheophyta</taxon>
        <taxon>Spermatophyta</taxon>
        <taxon>Magnoliopsida</taxon>
        <taxon>eudicotyledons</taxon>
        <taxon>Gunneridae</taxon>
        <taxon>Pentapetalae</taxon>
        <taxon>rosids</taxon>
        <taxon>fabids</taxon>
        <taxon>Rosales</taxon>
        <taxon>Rosaceae</taxon>
        <taxon>Amygdaloideae</taxon>
        <taxon>Amygdaleae</taxon>
        <taxon>Prunus</taxon>
    </lineage>
</organism>
<reference evidence="1 2" key="1">
    <citation type="submission" date="2018-02" db="EMBL/GenBank/DDBJ databases">
        <title>Draft genome of wild Prunus yedoensis var. nudiflora.</title>
        <authorList>
            <person name="Baek S."/>
            <person name="Kim J.-H."/>
            <person name="Choi K."/>
            <person name="Kim G.-B."/>
            <person name="Cho A."/>
            <person name="Jang H."/>
            <person name="Shin C.-H."/>
            <person name="Yu H.-J."/>
            <person name="Mun J.-H."/>
        </authorList>
    </citation>
    <scope>NUCLEOTIDE SEQUENCE [LARGE SCALE GENOMIC DNA]</scope>
    <source>
        <strain evidence="2">cv. Jeju island</strain>
        <tissue evidence="1">Leaf</tissue>
    </source>
</reference>
<keyword evidence="2" id="KW-1185">Reference proteome</keyword>
<name>A0A314ZM21_PRUYE</name>
<dbReference type="Proteomes" id="UP000250321">
    <property type="component" value="Unassembled WGS sequence"/>
</dbReference>
<evidence type="ECO:0000313" key="1">
    <source>
        <dbReference type="EMBL" id="PQQ19227.1"/>
    </source>
</evidence>